<dbReference type="Pfam" id="PF22486">
    <property type="entry name" value="MATH_2"/>
    <property type="match status" value="1"/>
</dbReference>
<dbReference type="InterPro" id="IPR050164">
    <property type="entry name" value="Peptidase_C19"/>
</dbReference>
<dbReference type="InterPro" id="IPR001394">
    <property type="entry name" value="Peptidase_C19_UCH"/>
</dbReference>
<dbReference type="Gene3D" id="2.60.210.10">
    <property type="entry name" value="Apoptosis, Tumor Necrosis Factor Receptor Associated Protein 2, Chain A"/>
    <property type="match status" value="1"/>
</dbReference>
<sequence length="1118" mass="129096">MASPDIDMADQTEDMKDALMLTVNDESDLADRGSPVLDSSTYDQAHVTVPDPFPDPLLGSHEWKVEGFTRLTEPKLYSESFMLGGYKWRLLIFPKGNKAEFLSLYLDVPDTELLPQNWQRAAGFKLSLIDQVDGKHTFVKDTSHTFTGRESDWGFTSFLPLAEVYNPAKNYIVDDAIVLRVEVNVRKTNLFQYDSRQSTGFVGLKNQGATCYMNSLLQTLYNINYFRQAVYHMPTTDEEAQKNIPLALQSLFYKMQFQQTSVSTKMLTKTFGWDNYESFMQHDVQELNRVLCEKLEDKMKGTKVEGVIQQLFEGNTWNYIECVNVDYKSTRTESFMDLQLDVKGCKDVYASFDQYCAVEMLEDQNQYKADGHGMQDARKGVLFESFPPVLQLQLKRFEYDFMRDVMVKINDRYEFPDELDLDVGNGKYLSPNADRKVRNRYRLHSVLVHSGGVHGGHYYAFIRPSGEQWYRFEDERVTKEDDKRALDEQFGEDDNATPGGFNNNLAFKVPKYSNAYMLVYIRVEDWDRIQCGVAEADIAEPLRVRLKAELLEKEQKRKEKQEAHLYSYMKIAREQDIKEQIGGEIFFDLVDHDKVKSIRVSKTITFADFKKEAAEELGVPPEKQRYWLWAKRQNHTFRPNRPMLPKDEELRVLDIKDNTTIKQATADVKLLLEPLQPNGELAKLDKNEILIFFKLYKPEEKELSYMGCRFAHKNDRINSLYQTMCQLAGWPVDTPLLVYEEIKYDPSVMCERISPHSTLSNAQLEHGDIICFQKAMPSEAEAALSHPTVKSFLDYVRNRQVVIFKPLESPKEEGLRLELSKENTYDEVCEAVTAELRCAGTTVPDSAHIRLTAHSCYSHGPKPSPMKYRSMDRLSDMLFHYNQMSDILYYEVLDMPLPQLEQLKSLKVALHNVKVEEVSQHQIRLPKESTVGEVLEVIAKEAGAEYSAADLRLVEVFYHKIFKIFSPSEKIDTINDQYWTLRAEVIPEEEKSLEASDKVIHVCHFSQDNSASTVVTNFGDPFFLLIREGETLEQIKPRIQAKLGVKDEEFAKWKVAFVPMSLRPEYLADSDEVATRFSGRPSYASGQDQNYLGLDHPDKHPKRNTQSSTYERPVKIYN</sequence>
<dbReference type="FunFam" id="2.60.210.10:FF:000005">
    <property type="entry name" value="Ubiquitin carboxyl-terminal hydrolase 13"/>
    <property type="match status" value="1"/>
</dbReference>
<dbReference type="Pfam" id="PF14533">
    <property type="entry name" value="USP7_C2"/>
    <property type="match status" value="1"/>
</dbReference>
<protein>
    <recommendedName>
        <fullName evidence="3">ubiquitinyl hydrolase 1</fullName>
        <ecNumber evidence="3">3.4.19.12</ecNumber>
    </recommendedName>
</protein>
<evidence type="ECO:0000256" key="7">
    <source>
        <dbReference type="ARBA" id="ARBA00022807"/>
    </source>
</evidence>
<organism evidence="11">
    <name type="scientific">Tetraselmis chuii</name>
    <dbReference type="NCBI Taxonomy" id="63592"/>
    <lineage>
        <taxon>Eukaryota</taxon>
        <taxon>Viridiplantae</taxon>
        <taxon>Chlorophyta</taxon>
        <taxon>core chlorophytes</taxon>
        <taxon>Chlorodendrophyceae</taxon>
        <taxon>Chlorodendrales</taxon>
        <taxon>Chlorodendraceae</taxon>
        <taxon>Tetraselmis</taxon>
    </lineage>
</organism>
<evidence type="ECO:0000259" key="9">
    <source>
        <dbReference type="PROSITE" id="PS50144"/>
    </source>
</evidence>
<dbReference type="Pfam" id="PF12436">
    <property type="entry name" value="USP7_ICP0_bdg"/>
    <property type="match status" value="1"/>
</dbReference>
<dbReference type="GO" id="GO:0005634">
    <property type="term" value="C:nucleus"/>
    <property type="evidence" value="ECO:0007669"/>
    <property type="project" value="UniProtKB-ARBA"/>
</dbReference>
<comment type="similarity">
    <text evidence="2">Belongs to the peptidase C19 family.</text>
</comment>
<evidence type="ECO:0000256" key="3">
    <source>
        <dbReference type="ARBA" id="ARBA00012759"/>
    </source>
</evidence>
<dbReference type="GO" id="GO:0006508">
    <property type="term" value="P:proteolysis"/>
    <property type="evidence" value="ECO:0007669"/>
    <property type="project" value="UniProtKB-KW"/>
</dbReference>
<dbReference type="Gene3D" id="3.10.20.90">
    <property type="entry name" value="Phosphatidylinositol 3-kinase Catalytic Subunit, Chain A, domain 1"/>
    <property type="match status" value="2"/>
</dbReference>
<dbReference type="CDD" id="cd02659">
    <property type="entry name" value="peptidase_C19C"/>
    <property type="match status" value="1"/>
</dbReference>
<dbReference type="AlphaFoldDB" id="A0A7S1SIW8"/>
<evidence type="ECO:0000313" key="11">
    <source>
        <dbReference type="EMBL" id="CAD9197994.1"/>
    </source>
</evidence>
<dbReference type="SMART" id="SM00061">
    <property type="entry name" value="MATH"/>
    <property type="match status" value="1"/>
</dbReference>
<dbReference type="SUPFAM" id="SSF49599">
    <property type="entry name" value="TRAF domain-like"/>
    <property type="match status" value="1"/>
</dbReference>
<dbReference type="GO" id="GO:0031647">
    <property type="term" value="P:regulation of protein stability"/>
    <property type="evidence" value="ECO:0007669"/>
    <property type="project" value="TreeGrafter"/>
</dbReference>
<dbReference type="FunFam" id="3.90.70.10:FF:000044">
    <property type="entry name" value="Ubiquitin carboxyl-terminal hydrolase 13"/>
    <property type="match status" value="1"/>
</dbReference>
<dbReference type="EMBL" id="HBGG01000395">
    <property type="protein sequence ID" value="CAD9197994.1"/>
    <property type="molecule type" value="Transcribed_RNA"/>
</dbReference>
<keyword evidence="4" id="KW-0645">Protease</keyword>
<feature type="domain" description="MATH" evidence="9">
    <location>
        <begin position="58"/>
        <end position="183"/>
    </location>
</feature>
<dbReference type="GO" id="GO:0005829">
    <property type="term" value="C:cytosol"/>
    <property type="evidence" value="ECO:0007669"/>
    <property type="project" value="TreeGrafter"/>
</dbReference>
<dbReference type="FunFam" id="3.10.20.90:FF:000050">
    <property type="entry name" value="Ubiquitin carboxyl-terminal hydrolase 13"/>
    <property type="match status" value="1"/>
</dbReference>
<dbReference type="EC" id="3.4.19.12" evidence="3"/>
<evidence type="ECO:0000256" key="6">
    <source>
        <dbReference type="ARBA" id="ARBA00022801"/>
    </source>
</evidence>
<dbReference type="InterPro" id="IPR018200">
    <property type="entry name" value="USP_CS"/>
</dbReference>
<dbReference type="SUPFAM" id="SSF54001">
    <property type="entry name" value="Cysteine proteinases"/>
    <property type="match status" value="1"/>
</dbReference>
<evidence type="ECO:0000256" key="4">
    <source>
        <dbReference type="ARBA" id="ARBA00022670"/>
    </source>
</evidence>
<evidence type="ECO:0000256" key="1">
    <source>
        <dbReference type="ARBA" id="ARBA00000707"/>
    </source>
</evidence>
<dbReference type="InterPro" id="IPR024729">
    <property type="entry name" value="USP7_ICP0-binding_dom"/>
</dbReference>
<dbReference type="InterPro" id="IPR038765">
    <property type="entry name" value="Papain-like_cys_pep_sf"/>
</dbReference>
<dbReference type="InterPro" id="IPR029346">
    <property type="entry name" value="USP_C"/>
</dbReference>
<dbReference type="PROSITE" id="PS00973">
    <property type="entry name" value="USP_2"/>
    <property type="match status" value="1"/>
</dbReference>
<evidence type="ECO:0000256" key="5">
    <source>
        <dbReference type="ARBA" id="ARBA00022786"/>
    </source>
</evidence>
<keyword evidence="5" id="KW-0833">Ubl conjugation pathway</keyword>
<keyword evidence="6" id="KW-0378">Hydrolase</keyword>
<accession>A0A7S1SIW8</accession>
<dbReference type="PROSITE" id="PS00972">
    <property type="entry name" value="USP_1"/>
    <property type="match status" value="1"/>
</dbReference>
<dbReference type="InterPro" id="IPR028889">
    <property type="entry name" value="USP"/>
</dbReference>
<dbReference type="PANTHER" id="PTHR24006">
    <property type="entry name" value="UBIQUITIN CARBOXYL-TERMINAL HYDROLASE"/>
    <property type="match status" value="1"/>
</dbReference>
<dbReference type="PROSITE" id="PS50144">
    <property type="entry name" value="MATH"/>
    <property type="match status" value="1"/>
</dbReference>
<evidence type="ECO:0000259" key="10">
    <source>
        <dbReference type="PROSITE" id="PS50235"/>
    </source>
</evidence>
<proteinExistence type="inferred from homology"/>
<dbReference type="Pfam" id="PF00443">
    <property type="entry name" value="UCH"/>
    <property type="match status" value="1"/>
</dbReference>
<evidence type="ECO:0000256" key="2">
    <source>
        <dbReference type="ARBA" id="ARBA00009085"/>
    </source>
</evidence>
<dbReference type="Gene3D" id="3.90.70.10">
    <property type="entry name" value="Cysteine proteinases"/>
    <property type="match status" value="1"/>
</dbReference>
<gene>
    <name evidence="11" type="ORF">TCHU04912_LOCUS227</name>
</gene>
<feature type="region of interest" description="Disordered" evidence="8">
    <location>
        <begin position="1078"/>
        <end position="1118"/>
    </location>
</feature>
<dbReference type="GO" id="GO:0004843">
    <property type="term" value="F:cysteine-type deubiquitinase activity"/>
    <property type="evidence" value="ECO:0007669"/>
    <property type="project" value="UniProtKB-EC"/>
</dbReference>
<feature type="domain" description="USP" evidence="10">
    <location>
        <begin position="202"/>
        <end position="523"/>
    </location>
</feature>
<dbReference type="PANTHER" id="PTHR24006:SF644">
    <property type="entry name" value="UBIQUITIN CARBOXYL-TERMINAL HYDROLASE 7"/>
    <property type="match status" value="1"/>
</dbReference>
<reference evidence="11" key="1">
    <citation type="submission" date="2021-01" db="EMBL/GenBank/DDBJ databases">
        <authorList>
            <person name="Corre E."/>
            <person name="Pelletier E."/>
            <person name="Niang G."/>
            <person name="Scheremetjew M."/>
            <person name="Finn R."/>
            <person name="Kale V."/>
            <person name="Holt S."/>
            <person name="Cochrane G."/>
            <person name="Meng A."/>
            <person name="Brown T."/>
            <person name="Cohen L."/>
        </authorList>
    </citation>
    <scope>NUCLEOTIDE SEQUENCE</scope>
    <source>
        <strain evidence="11">PLY429</strain>
    </source>
</reference>
<dbReference type="CDD" id="cd17039">
    <property type="entry name" value="Ubl_ubiquitin_like"/>
    <property type="match status" value="1"/>
</dbReference>
<dbReference type="InterPro" id="IPR008974">
    <property type="entry name" value="TRAF-like"/>
</dbReference>
<keyword evidence="7" id="KW-0788">Thiol protease</keyword>
<comment type="catalytic activity">
    <reaction evidence="1">
        <text>Thiol-dependent hydrolysis of ester, thioester, amide, peptide and isopeptide bonds formed by the C-terminal Gly of ubiquitin (a 76-residue protein attached to proteins as an intracellular targeting signal).</text>
        <dbReference type="EC" id="3.4.19.12"/>
    </reaction>
</comment>
<name>A0A7S1SIW8_9CHLO</name>
<dbReference type="InterPro" id="IPR002083">
    <property type="entry name" value="MATH/TRAF_dom"/>
</dbReference>
<dbReference type="GO" id="GO:0016579">
    <property type="term" value="P:protein deubiquitination"/>
    <property type="evidence" value="ECO:0007669"/>
    <property type="project" value="InterPro"/>
</dbReference>
<evidence type="ECO:0000256" key="8">
    <source>
        <dbReference type="SAM" id="MobiDB-lite"/>
    </source>
</evidence>
<dbReference type="CDD" id="cd00121">
    <property type="entry name" value="MATH"/>
    <property type="match status" value="1"/>
</dbReference>
<dbReference type="PROSITE" id="PS50235">
    <property type="entry name" value="USP_3"/>
    <property type="match status" value="1"/>
</dbReference>